<keyword evidence="1" id="KW-0732">Signal</keyword>
<evidence type="ECO:0008006" key="4">
    <source>
        <dbReference type="Google" id="ProtNLM"/>
    </source>
</evidence>
<accession>A0A2S0NJM5</accession>
<protein>
    <recommendedName>
        <fullName evidence="4">Lipoprotein</fullName>
    </recommendedName>
</protein>
<dbReference type="EMBL" id="CP027019">
    <property type="protein sequence ID" value="AVP49223.1"/>
    <property type="molecule type" value="Genomic_DNA"/>
</dbReference>
<organism evidence="2 3">
    <name type="scientific">Williamsoniiplasma luminosum</name>
    <dbReference type="NCBI Taxonomy" id="214888"/>
    <lineage>
        <taxon>Bacteria</taxon>
        <taxon>Bacillati</taxon>
        <taxon>Mycoplasmatota</taxon>
        <taxon>Mollicutes</taxon>
        <taxon>Entomoplasmatales</taxon>
        <taxon>Williamsoniiplasma</taxon>
    </lineage>
</organism>
<dbReference type="InterPro" id="IPR054816">
    <property type="entry name" value="Lipoprotein_mollicutes-type_CS"/>
</dbReference>
<dbReference type="Proteomes" id="UP000239250">
    <property type="component" value="Chromosome"/>
</dbReference>
<dbReference type="RefSeq" id="WP_303662563.1">
    <property type="nucleotide sequence ID" value="NZ_CP027019.1"/>
</dbReference>
<gene>
    <name evidence="2" type="ORF">C5T88_01340</name>
</gene>
<name>A0A2S0NJM5_9MOLU</name>
<evidence type="ECO:0000313" key="3">
    <source>
        <dbReference type="Proteomes" id="UP000239250"/>
    </source>
</evidence>
<dbReference type="AlphaFoldDB" id="A0A2S0NJM5"/>
<dbReference type="PROSITE" id="PS51257">
    <property type="entry name" value="PROKAR_LIPOPROTEIN"/>
    <property type="match status" value="1"/>
</dbReference>
<proteinExistence type="predicted"/>
<dbReference type="NCBIfam" id="NF045726">
    <property type="entry name" value="XXplasma_LP"/>
    <property type="match status" value="1"/>
</dbReference>
<evidence type="ECO:0000313" key="2">
    <source>
        <dbReference type="EMBL" id="AVP49223.1"/>
    </source>
</evidence>
<feature type="signal peptide" evidence="1">
    <location>
        <begin position="1"/>
        <end position="23"/>
    </location>
</feature>
<sequence length="507" mass="57204">MKKLMTILASFSLTIPTALTVVACNKQTPPPTVTPKPIPEQKINLTNLIETMHFENLINDNAQTILTAVEKVNSKSKGLIKVEDIGIGVAIIKPLDLKKYEGEIPISFTIKATVIPKPHLSKLLKNPNLGYLKNSDIENIKGALYVKNDYLTKKQIENLYIANTNDIEAVIKDKSGNYSGGVKLFFNTKFDHEFVVDEKNRISAEELGLESFKGELKAKGEQDLYLYREGYTGQFVDLEQKKALSFPEGIKDIAWVSGNTYLAIDNSTDDIKIFDIIDGQWTLKGEVKIFYNGEKPKNYYWSLINRIDEENFAIVKLTTKPEEWDSITMISINWGLNTAEAAVQSGVMNSKVVIGINKSFSGVNNDEIQYIANIPTALIFKKQVLTINSSVVNNMPLLPKDIKYISNAKLFRDYGSGNHVFNNDVRIVLLPPESSGFDYWRIIFSTQDRLDQSIPTFGKPQGGGDYPGVQWKFKELGEPLSVFQDKKGNVWVNTQEYIYPIVHWTYN</sequence>
<reference evidence="3" key="1">
    <citation type="submission" date="2018-02" db="EMBL/GenBank/DDBJ databases">
        <title>Firefly genomes illuminate parallel origins of bioluminescence in beetles.</title>
        <authorList>
            <person name="Fallon T.R."/>
            <person name="Lower S.E.S."/>
            <person name="Behringer M."/>
            <person name="Weng J.-K."/>
        </authorList>
    </citation>
    <scope>NUCLEOTIDE SEQUENCE [LARGE SCALE GENOMIC DNA]</scope>
</reference>
<evidence type="ECO:0000256" key="1">
    <source>
        <dbReference type="SAM" id="SignalP"/>
    </source>
</evidence>
<feature type="chain" id="PRO_5015758936" description="Lipoprotein" evidence="1">
    <location>
        <begin position="24"/>
        <end position="507"/>
    </location>
</feature>
<dbReference type="NCBIfam" id="NF038029">
    <property type="entry name" value="LP_plasma"/>
    <property type="match status" value="1"/>
</dbReference>